<dbReference type="InterPro" id="IPR004547">
    <property type="entry name" value="Glucosamine6P_isomerase"/>
</dbReference>
<dbReference type="GO" id="GO:0016853">
    <property type="term" value="F:isomerase activity"/>
    <property type="evidence" value="ECO:0007669"/>
    <property type="project" value="UniProtKB-KW"/>
</dbReference>
<dbReference type="CDD" id="cd01399">
    <property type="entry name" value="GlcN6P_deaminase"/>
    <property type="match status" value="1"/>
</dbReference>
<dbReference type="EC" id="3.5.99.6" evidence="4"/>
<dbReference type="Proteomes" id="UP000254220">
    <property type="component" value="Unassembled WGS sequence"/>
</dbReference>
<dbReference type="GO" id="GO:0004342">
    <property type="term" value="F:glucosamine-6-phosphate deaminase activity"/>
    <property type="evidence" value="ECO:0007669"/>
    <property type="project" value="UniProtKB-EC"/>
</dbReference>
<proteinExistence type="predicted"/>
<keyword evidence="1" id="KW-0021">Allosteric enzyme</keyword>
<dbReference type="InterPro" id="IPR037171">
    <property type="entry name" value="NagB/RpiA_transferase-like"/>
</dbReference>
<dbReference type="InterPro" id="IPR006148">
    <property type="entry name" value="Glc/Gal-6P_isomerase"/>
</dbReference>
<dbReference type="PANTHER" id="PTHR11280">
    <property type="entry name" value="GLUCOSAMINE-6-PHOSPHATE ISOMERASE"/>
    <property type="match status" value="1"/>
</dbReference>
<evidence type="ECO:0000313" key="5">
    <source>
        <dbReference type="Proteomes" id="UP000254220"/>
    </source>
</evidence>
<accession>A0A379XW71</accession>
<sequence>MQIHLVKDYDAMSQRAFDIIANTIRENAEPVISLTTGASPAGLFELLVKAINDGDIDIANTVFLNIDEYVGNQHDVYTVHTFMFERLYNLLKFKPKYFDMFNAGVKNKEFEILRYKHIMEMYPRDIQLMGLGTNGHIGACEPGTPFETSAFCAEHKESTIESTMKLYNITREQAPTHMFTLGFKEIMAAKMPLLIASGTSKAEAVRRLLEEPVNESCPASYLRNHPNFTFIIDEEAASLLRKETREWATH</sequence>
<keyword evidence="2 4" id="KW-0378">Hydrolase</keyword>
<dbReference type="GO" id="GO:0005737">
    <property type="term" value="C:cytoplasm"/>
    <property type="evidence" value="ECO:0007669"/>
    <property type="project" value="TreeGrafter"/>
</dbReference>
<dbReference type="Gene3D" id="3.40.50.1360">
    <property type="match status" value="1"/>
</dbReference>
<keyword evidence="4" id="KW-0413">Isomerase</keyword>
<dbReference type="GO" id="GO:0019262">
    <property type="term" value="P:N-acetylneuraminate catabolic process"/>
    <property type="evidence" value="ECO:0007669"/>
    <property type="project" value="TreeGrafter"/>
</dbReference>
<evidence type="ECO:0000256" key="2">
    <source>
        <dbReference type="ARBA" id="ARBA00022801"/>
    </source>
</evidence>
<organism evidence="4 5">
    <name type="scientific">Salmonella enterica subsp. indica</name>
    <dbReference type="NCBI Taxonomy" id="59207"/>
    <lineage>
        <taxon>Bacteria</taxon>
        <taxon>Pseudomonadati</taxon>
        <taxon>Pseudomonadota</taxon>
        <taxon>Gammaproteobacteria</taxon>
        <taxon>Enterobacterales</taxon>
        <taxon>Enterobacteriaceae</taxon>
        <taxon>Salmonella</taxon>
    </lineage>
</organism>
<dbReference type="PANTHER" id="PTHR11280:SF5">
    <property type="entry name" value="GLUCOSAMINE-6-PHOSPHATE ISOMERASE"/>
    <property type="match status" value="1"/>
</dbReference>
<name>A0A379XW71_SALER</name>
<dbReference type="GO" id="GO:0006043">
    <property type="term" value="P:glucosamine catabolic process"/>
    <property type="evidence" value="ECO:0007669"/>
    <property type="project" value="TreeGrafter"/>
</dbReference>
<gene>
    <name evidence="4" type="primary">nagB_3</name>
    <name evidence="4" type="ORF">NCTC12420_04569</name>
</gene>
<evidence type="ECO:0000256" key="1">
    <source>
        <dbReference type="ARBA" id="ARBA00022533"/>
    </source>
</evidence>
<evidence type="ECO:0000259" key="3">
    <source>
        <dbReference type="Pfam" id="PF01182"/>
    </source>
</evidence>
<dbReference type="RefSeq" id="WP_023184591.1">
    <property type="nucleotide sequence ID" value="NZ_DADWZK010000016.1"/>
</dbReference>
<protein>
    <submittedName>
        <fullName evidence="4">Glucosamine-6-phosphate isomerase</fullName>
        <ecNumber evidence="4">3.5.99.6</ecNumber>
    </submittedName>
</protein>
<evidence type="ECO:0000313" key="4">
    <source>
        <dbReference type="EMBL" id="SUI04704.1"/>
    </source>
</evidence>
<dbReference type="GO" id="GO:0005975">
    <property type="term" value="P:carbohydrate metabolic process"/>
    <property type="evidence" value="ECO:0007669"/>
    <property type="project" value="InterPro"/>
</dbReference>
<dbReference type="EMBL" id="UGYB01000001">
    <property type="protein sequence ID" value="SUI04704.1"/>
    <property type="molecule type" value="Genomic_DNA"/>
</dbReference>
<dbReference type="SUPFAM" id="SSF100950">
    <property type="entry name" value="NagB/RpiA/CoA transferase-like"/>
    <property type="match status" value="1"/>
</dbReference>
<feature type="domain" description="Glucosamine/galactosamine-6-phosphate isomerase" evidence="3">
    <location>
        <begin position="11"/>
        <end position="224"/>
    </location>
</feature>
<dbReference type="GO" id="GO:0006046">
    <property type="term" value="P:N-acetylglucosamine catabolic process"/>
    <property type="evidence" value="ECO:0007669"/>
    <property type="project" value="TreeGrafter"/>
</dbReference>
<reference evidence="4 5" key="1">
    <citation type="submission" date="2018-06" db="EMBL/GenBank/DDBJ databases">
        <authorList>
            <consortium name="Pathogen Informatics"/>
            <person name="Doyle S."/>
        </authorList>
    </citation>
    <scope>NUCLEOTIDE SEQUENCE [LARGE SCALE GENOMIC DNA]</scope>
    <source>
        <strain evidence="4 5">NCTC12420</strain>
    </source>
</reference>
<dbReference type="GO" id="GO:0042802">
    <property type="term" value="F:identical protein binding"/>
    <property type="evidence" value="ECO:0007669"/>
    <property type="project" value="TreeGrafter"/>
</dbReference>
<dbReference type="Pfam" id="PF01182">
    <property type="entry name" value="Glucosamine_iso"/>
    <property type="match status" value="1"/>
</dbReference>
<dbReference type="AlphaFoldDB" id="A0A379XW71"/>